<evidence type="ECO:0000313" key="1">
    <source>
        <dbReference type="EMBL" id="KAK8852374.1"/>
    </source>
</evidence>
<organism evidence="1 2">
    <name type="scientific">Tritrichomonas musculus</name>
    <dbReference type="NCBI Taxonomy" id="1915356"/>
    <lineage>
        <taxon>Eukaryota</taxon>
        <taxon>Metamonada</taxon>
        <taxon>Parabasalia</taxon>
        <taxon>Tritrichomonadida</taxon>
        <taxon>Tritrichomonadidae</taxon>
        <taxon>Tritrichomonas</taxon>
    </lineage>
</organism>
<gene>
    <name evidence="1" type="ORF">M9Y10_017348</name>
</gene>
<proteinExistence type="predicted"/>
<comment type="caution">
    <text evidence="1">The sequence shown here is derived from an EMBL/GenBank/DDBJ whole genome shotgun (WGS) entry which is preliminary data.</text>
</comment>
<dbReference type="EMBL" id="JAPFFF010000023">
    <property type="protein sequence ID" value="KAK8852374.1"/>
    <property type="molecule type" value="Genomic_DNA"/>
</dbReference>
<evidence type="ECO:0000313" key="2">
    <source>
        <dbReference type="Proteomes" id="UP001470230"/>
    </source>
</evidence>
<protein>
    <submittedName>
        <fullName evidence="1">Uncharacterized protein</fullName>
    </submittedName>
</protein>
<name>A0ABR2HTG3_9EUKA</name>
<keyword evidence="2" id="KW-1185">Reference proteome</keyword>
<accession>A0ABR2HTG3</accession>
<dbReference type="Proteomes" id="UP001470230">
    <property type="component" value="Unassembled WGS sequence"/>
</dbReference>
<sequence>MNQLDQINESINNALELSDVFVKLHGFSSNNESISIKDEDHDIILPYLFFNPKHLGIIPKSPHILFRLSYMRELFEANIDDDPSLFDKLPSLFEECQSPFQKITFLRRDLAIIEERNNNNNENNSNNPKFLNLLQYSQYISDCLPILYARLYSSYKLSTFISVAFGIGENAIKSFCFCFPNVIFPVFRAILIANSTEMSRNIADSAVGSSNYSLLINIVTISPNHRPLLHPKLLMYPLIFSLLAIKFFKEESPLIILSSIQGCYPEIKPQLLTIAKQGNLSPSFYKLYARCCSVQSALDNADYDILKGCKDDKLIICTLFNIDQTQSQIFSNFLQNFSRNSSSMSFLFDLIYDLKEKKNDDLSYKIKNVLGDDYDWQVKHTFYNYFCTSLKNIELKSSFLGTDLDGLKIFSWLIDESETTCSFNWLPNIIFTLTKVDVNAFHYLLVILNFIKTKKIEDFKLTIEQFMKDANKVFELQKVAKNPAPAIAVLFLLLEAEKIILHQTNSFDLSLINKLPLRFVICCASQFENCSSIFYIISKLCNSYAGHVFYQSPYMTLSPEYLLSKGNSEEFLIQLADIVFKKEFHLITEDTYADWMIHRFISPYQYVVDTIYALGGPLGIEQLHQIFEFPKEVLRNKFLAKIIFICLIDIVALYEKIYPHSEKEKSFNGSVVLVLHSAFDLLKDPLIDSKAVFNFINDLFYISPWIFKTLIVQGCDVDLIHSITHGATFFNDFMDYICQIINQYANKNMIFALQFTFELADAYRNSHLNAICREILKSMYSNLKVNDNNAQIVIDSLLKIYRIFPDLYVYVNQMLTAIKNQLSTQNSNPNIISVLDLAFNEITSYSFAPKL</sequence>
<reference evidence="1 2" key="1">
    <citation type="submission" date="2024-04" db="EMBL/GenBank/DDBJ databases">
        <title>Tritrichomonas musculus Genome.</title>
        <authorList>
            <person name="Alves-Ferreira E."/>
            <person name="Grigg M."/>
            <person name="Lorenzi H."/>
            <person name="Galac M."/>
        </authorList>
    </citation>
    <scope>NUCLEOTIDE SEQUENCE [LARGE SCALE GENOMIC DNA]</scope>
    <source>
        <strain evidence="1 2">EAF2021</strain>
    </source>
</reference>